<dbReference type="GO" id="GO:0050152">
    <property type="term" value="F:omega-amidase activity"/>
    <property type="evidence" value="ECO:0007669"/>
    <property type="project" value="UniProtKB-EC"/>
</dbReference>
<dbReference type="Pfam" id="PF00795">
    <property type="entry name" value="CN_hydrolase"/>
    <property type="match status" value="1"/>
</dbReference>
<dbReference type="InterPro" id="IPR036526">
    <property type="entry name" value="C-N_Hydrolase_sf"/>
</dbReference>
<proteinExistence type="predicted"/>
<sequence length="260" mass="29880">MCQLRLSIVQTDIVWEDKQANLRNLKDKLEKLSGTTDLVVLPEMFSTGFSMKSHVLAEPISDNTITTLRKQAARYQFAIAGSFIARENNAYYNRGFFLTPQGDAFFYDKRHLFRPGRESEYFSSGNRRVIIPYCGWNICVMVCYDLRFPVWSRNVNNEYDLLIYVANWPSPRRQVWDTLLEARAIENLSYVCGVNRVGTDGSILHYDGGSAVYSPKGEKLTAIPDEKECVETISLDLSSLRTFRERFSVWKDADSFTLLS</sequence>
<dbReference type="EC" id="3.5.1.3" evidence="3"/>
<evidence type="ECO:0000313" key="3">
    <source>
        <dbReference type="EMBL" id="KAA6343170.1"/>
    </source>
</evidence>
<dbReference type="InterPro" id="IPR003010">
    <property type="entry name" value="C-N_Hydrolase"/>
</dbReference>
<dbReference type="NCBIfam" id="NF007757">
    <property type="entry name" value="PRK10438.1"/>
    <property type="match status" value="1"/>
</dbReference>
<dbReference type="SUPFAM" id="SSF56317">
    <property type="entry name" value="Carbon-nitrogen hydrolase"/>
    <property type="match status" value="1"/>
</dbReference>
<organism evidence="3">
    <name type="scientific">termite gut metagenome</name>
    <dbReference type="NCBI Taxonomy" id="433724"/>
    <lineage>
        <taxon>unclassified sequences</taxon>
        <taxon>metagenomes</taxon>
        <taxon>organismal metagenomes</taxon>
    </lineage>
</organism>
<feature type="domain" description="CN hydrolase" evidence="2">
    <location>
        <begin position="4"/>
        <end position="239"/>
    </location>
</feature>
<dbReference type="PROSITE" id="PS50263">
    <property type="entry name" value="CN_HYDROLASE"/>
    <property type="match status" value="1"/>
</dbReference>
<dbReference type="GO" id="GO:0106008">
    <property type="term" value="F:2-oxoglutaramate amidase activity"/>
    <property type="evidence" value="ECO:0007669"/>
    <property type="project" value="TreeGrafter"/>
</dbReference>
<evidence type="ECO:0000259" key="2">
    <source>
        <dbReference type="PROSITE" id="PS50263"/>
    </source>
</evidence>
<dbReference type="PANTHER" id="PTHR47799">
    <property type="entry name" value="OMEGA-AMIDASE YAFV"/>
    <property type="match status" value="1"/>
</dbReference>
<dbReference type="PANTHER" id="PTHR47799:SF1">
    <property type="entry name" value="OMEGA-AMIDASE YAFV"/>
    <property type="match status" value="1"/>
</dbReference>
<reference evidence="3" key="1">
    <citation type="submission" date="2019-03" db="EMBL/GenBank/DDBJ databases">
        <title>Single cell metagenomics reveals metabolic interactions within the superorganism composed of flagellate Streblomastix strix and complex community of Bacteroidetes bacteria on its surface.</title>
        <authorList>
            <person name="Treitli S.C."/>
            <person name="Kolisko M."/>
            <person name="Husnik F."/>
            <person name="Keeling P."/>
            <person name="Hampl V."/>
        </authorList>
    </citation>
    <scope>NUCLEOTIDE SEQUENCE</scope>
    <source>
        <strain evidence="3">STM</strain>
    </source>
</reference>
<name>A0A5J4SCU5_9ZZZZ</name>
<comment type="caution">
    <text evidence="3">The sequence shown here is derived from an EMBL/GenBank/DDBJ whole genome shotgun (WGS) entry which is preliminary data.</text>
</comment>
<dbReference type="AlphaFoldDB" id="A0A5J4SCU5"/>
<protein>
    <submittedName>
        <fullName evidence="3">Omega-amidase</fullName>
        <ecNumber evidence="3">3.5.1.3</ecNumber>
    </submittedName>
</protein>
<dbReference type="InterPro" id="IPR052737">
    <property type="entry name" value="Omega-amidase_YafV"/>
</dbReference>
<evidence type="ECO:0000256" key="1">
    <source>
        <dbReference type="ARBA" id="ARBA00022801"/>
    </source>
</evidence>
<dbReference type="Gene3D" id="3.60.110.10">
    <property type="entry name" value="Carbon-nitrogen hydrolase"/>
    <property type="match status" value="1"/>
</dbReference>
<dbReference type="EMBL" id="SNRY01000284">
    <property type="protein sequence ID" value="KAA6343170.1"/>
    <property type="molecule type" value="Genomic_DNA"/>
</dbReference>
<gene>
    <name evidence="3" type="ORF">EZS27_009144</name>
</gene>
<keyword evidence="1 3" id="KW-0378">Hydrolase</keyword>
<accession>A0A5J4SCU5</accession>
<dbReference type="FunFam" id="3.60.110.10:FF:000004">
    <property type="entry name" value="Carbon-nitrogen hydrolase"/>
    <property type="match status" value="1"/>
</dbReference>
<dbReference type="CDD" id="cd07575">
    <property type="entry name" value="Xc-1258_like"/>
    <property type="match status" value="1"/>
</dbReference>